<organism evidence="2 3">
    <name type="scientific">Aureobasidium mustum</name>
    <dbReference type="NCBI Taxonomy" id="2773714"/>
    <lineage>
        <taxon>Eukaryota</taxon>
        <taxon>Fungi</taxon>
        <taxon>Dikarya</taxon>
        <taxon>Ascomycota</taxon>
        <taxon>Pezizomycotina</taxon>
        <taxon>Dothideomycetes</taxon>
        <taxon>Dothideomycetidae</taxon>
        <taxon>Dothideales</taxon>
        <taxon>Saccotheciaceae</taxon>
        <taxon>Aureobasidium</taxon>
    </lineage>
</organism>
<sequence>MRVSTWRQLWIWLAESQKELGLAISDEAINQMKVNQIVQDDEFKIAAKEEERRRLVLASLVIFKIWHS</sequence>
<evidence type="ECO:0000313" key="3">
    <source>
        <dbReference type="Proteomes" id="UP000714618"/>
    </source>
</evidence>
<dbReference type="PANTHER" id="PTHR43172">
    <property type="entry name" value="ADENYLOSUCCINATE LYASE"/>
    <property type="match status" value="1"/>
</dbReference>
<keyword evidence="3" id="KW-1185">Reference proteome</keyword>
<dbReference type="EMBL" id="CAIJEO010000004">
    <property type="protein sequence ID" value="CAD0091245.1"/>
    <property type="molecule type" value="Genomic_DNA"/>
</dbReference>
<dbReference type="OrthoDB" id="406045at2759"/>
<dbReference type="PANTHER" id="PTHR43172:SF1">
    <property type="entry name" value="ADENYLOSUCCINATE LYASE"/>
    <property type="match status" value="1"/>
</dbReference>
<dbReference type="GO" id="GO:0004018">
    <property type="term" value="F:N6-(1,2-dicarboxyethyl)AMP AMP-lyase (fumarate-forming) activity"/>
    <property type="evidence" value="ECO:0007669"/>
    <property type="project" value="TreeGrafter"/>
</dbReference>
<gene>
    <name evidence="2" type="ORF">AWRI4233_LOCUS3176</name>
</gene>
<protein>
    <submittedName>
        <fullName evidence="2">Uncharacterized protein</fullName>
    </submittedName>
</protein>
<dbReference type="AlphaFoldDB" id="A0A9N8JTW2"/>
<reference evidence="2" key="1">
    <citation type="submission" date="2020-06" db="EMBL/GenBank/DDBJ databases">
        <authorList>
            <person name="Onetto C."/>
        </authorList>
    </citation>
    <scope>NUCLEOTIDE SEQUENCE</scope>
</reference>
<dbReference type="GO" id="GO:0070626">
    <property type="term" value="F:(S)-2-(5-amino-1-(5-phospho-D-ribosyl)imidazole-4-carboxamido) succinate lyase (fumarate-forming) activity"/>
    <property type="evidence" value="ECO:0007669"/>
    <property type="project" value="TreeGrafter"/>
</dbReference>
<dbReference type="Gene3D" id="1.10.275.60">
    <property type="match status" value="1"/>
</dbReference>
<dbReference type="Proteomes" id="UP000714618">
    <property type="component" value="Unassembled WGS sequence"/>
</dbReference>
<name>A0A9N8JTW2_9PEZI</name>
<evidence type="ECO:0000256" key="1">
    <source>
        <dbReference type="ARBA" id="ARBA00023239"/>
    </source>
</evidence>
<comment type="caution">
    <text evidence="2">The sequence shown here is derived from an EMBL/GenBank/DDBJ whole genome shotgun (WGS) entry which is preliminary data.</text>
</comment>
<evidence type="ECO:0000313" key="2">
    <source>
        <dbReference type="EMBL" id="CAD0091245.1"/>
    </source>
</evidence>
<keyword evidence="1" id="KW-0456">Lyase</keyword>
<dbReference type="GO" id="GO:0005829">
    <property type="term" value="C:cytosol"/>
    <property type="evidence" value="ECO:0007669"/>
    <property type="project" value="TreeGrafter"/>
</dbReference>
<proteinExistence type="predicted"/>
<accession>A0A9N8JTW2</accession>
<dbReference type="GO" id="GO:0044208">
    <property type="term" value="P:'de novo' AMP biosynthetic process"/>
    <property type="evidence" value="ECO:0007669"/>
    <property type="project" value="TreeGrafter"/>
</dbReference>